<feature type="domain" description="YCII-related" evidence="2">
    <location>
        <begin position="22"/>
        <end position="105"/>
    </location>
</feature>
<gene>
    <name evidence="3" type="ORF">San01_08340</name>
</gene>
<dbReference type="AlphaFoldDB" id="A0A5J4L1V4"/>
<dbReference type="Gene3D" id="3.30.70.1060">
    <property type="entry name" value="Dimeric alpha+beta barrel"/>
    <property type="match status" value="1"/>
</dbReference>
<dbReference type="InterPro" id="IPR005545">
    <property type="entry name" value="YCII"/>
</dbReference>
<dbReference type="PANTHER" id="PTHR35174:SF3">
    <property type="entry name" value="BLL7171 PROTEIN"/>
    <property type="match status" value="1"/>
</dbReference>
<evidence type="ECO:0000259" key="2">
    <source>
        <dbReference type="Pfam" id="PF03795"/>
    </source>
</evidence>
<dbReference type="Proteomes" id="UP000325598">
    <property type="component" value="Unassembled WGS sequence"/>
</dbReference>
<dbReference type="GeneID" id="96749273"/>
<dbReference type="EMBL" id="BLAG01000004">
    <property type="protein sequence ID" value="GES28347.1"/>
    <property type="molecule type" value="Genomic_DNA"/>
</dbReference>
<dbReference type="SUPFAM" id="SSF54909">
    <property type="entry name" value="Dimeric alpha+beta barrel"/>
    <property type="match status" value="1"/>
</dbReference>
<evidence type="ECO:0000313" key="4">
    <source>
        <dbReference type="Proteomes" id="UP000325598"/>
    </source>
</evidence>
<dbReference type="PANTHER" id="PTHR35174">
    <property type="entry name" value="BLL7171 PROTEIN-RELATED"/>
    <property type="match status" value="1"/>
</dbReference>
<dbReference type="RefSeq" id="WP_086721624.1">
    <property type="nucleotide sequence ID" value="NZ_BLAG01000004.1"/>
</dbReference>
<comment type="caution">
    <text evidence="3">The sequence shown here is derived from an EMBL/GenBank/DDBJ whole genome shotgun (WGS) entry which is preliminary data.</text>
</comment>
<reference evidence="3 4" key="1">
    <citation type="submission" date="2019-10" db="EMBL/GenBank/DDBJ databases">
        <title>Whole genome shotgun sequence of Streptomyces angustmyceticus NBRC 3934.</title>
        <authorList>
            <person name="Hosoyama A."/>
            <person name="Ichikawa N."/>
            <person name="Kimura A."/>
            <person name="Kitahashi Y."/>
            <person name="Komaki H."/>
            <person name="Uohara A."/>
        </authorList>
    </citation>
    <scope>NUCLEOTIDE SEQUENCE [LARGE SCALE GENOMIC DNA]</scope>
    <source>
        <strain evidence="3 4">NBRC 3934</strain>
    </source>
</reference>
<accession>A0A5J4L1V4</accession>
<proteinExistence type="inferred from homology"/>
<sequence>MTLYLLSIYQPDGDGTPPPPEFLEPIMRDVEAVKAELKAAGAWVFSGGLHPPSTATVVRRKDDEMLMTDGPYIEGKEHLGGFTVIEAPDLDAALGWGRKLARATTLPIEVRPLQDGSCG</sequence>
<evidence type="ECO:0000313" key="3">
    <source>
        <dbReference type="EMBL" id="GES28347.1"/>
    </source>
</evidence>
<evidence type="ECO:0000256" key="1">
    <source>
        <dbReference type="ARBA" id="ARBA00007689"/>
    </source>
</evidence>
<organism evidence="3 4">
    <name type="scientific">Streptomyces angustmyceticus</name>
    <dbReference type="NCBI Taxonomy" id="285578"/>
    <lineage>
        <taxon>Bacteria</taxon>
        <taxon>Bacillati</taxon>
        <taxon>Actinomycetota</taxon>
        <taxon>Actinomycetes</taxon>
        <taxon>Kitasatosporales</taxon>
        <taxon>Streptomycetaceae</taxon>
        <taxon>Streptomyces</taxon>
    </lineage>
</organism>
<protein>
    <recommendedName>
        <fullName evidence="2">YCII-related domain-containing protein</fullName>
    </recommendedName>
</protein>
<dbReference type="OrthoDB" id="668782at2"/>
<dbReference type="Pfam" id="PF03795">
    <property type="entry name" value="YCII"/>
    <property type="match status" value="1"/>
</dbReference>
<keyword evidence="4" id="KW-1185">Reference proteome</keyword>
<name>A0A5J4L1V4_9ACTN</name>
<comment type="similarity">
    <text evidence="1">Belongs to the YciI family.</text>
</comment>
<dbReference type="InterPro" id="IPR011008">
    <property type="entry name" value="Dimeric_a/b-barrel"/>
</dbReference>